<dbReference type="AlphaFoldDB" id="A0AAP2RBL8"/>
<dbReference type="Gene3D" id="3.30.300.20">
    <property type="match status" value="1"/>
</dbReference>
<dbReference type="InterPro" id="IPR015946">
    <property type="entry name" value="KH_dom-like_a/b"/>
</dbReference>
<dbReference type="Proteomes" id="UP001320159">
    <property type="component" value="Unassembled WGS sequence"/>
</dbReference>
<name>A0AAP2RBL8_9EURY</name>
<dbReference type="Pfam" id="PF02566">
    <property type="entry name" value="OsmC"/>
    <property type="match status" value="1"/>
</dbReference>
<dbReference type="InterPro" id="IPR052924">
    <property type="entry name" value="OsmC/Ohr_hydroprdx_reductase"/>
</dbReference>
<organism evidence="1 2">
    <name type="scientific">Methanooceanicella nereidis</name>
    <dbReference type="NCBI Taxonomy" id="2052831"/>
    <lineage>
        <taxon>Archaea</taxon>
        <taxon>Methanobacteriati</taxon>
        <taxon>Methanobacteriota</taxon>
        <taxon>Stenosarchaea group</taxon>
        <taxon>Methanomicrobia</taxon>
        <taxon>Methanocellales</taxon>
        <taxon>Methanocellaceae</taxon>
        <taxon>Methanooceanicella</taxon>
    </lineage>
</organism>
<dbReference type="SUPFAM" id="SSF82784">
    <property type="entry name" value="OsmC-like"/>
    <property type="match status" value="1"/>
</dbReference>
<dbReference type="InterPro" id="IPR003718">
    <property type="entry name" value="OsmC/Ohr_fam"/>
</dbReference>
<keyword evidence="2" id="KW-1185">Reference proteome</keyword>
<evidence type="ECO:0000313" key="2">
    <source>
        <dbReference type="Proteomes" id="UP001320159"/>
    </source>
</evidence>
<reference evidence="1 2" key="1">
    <citation type="submission" date="2017-11" db="EMBL/GenBank/DDBJ databases">
        <title>Isolation and Characterization of Family Methanocellaceae Species from Potential Methane Hydrate Area Offshore Southwestern Taiwan.</title>
        <authorList>
            <person name="Zhang W.-L."/>
            <person name="Chen W.-C."/>
            <person name="Lai M.-C."/>
            <person name="Chen S.-C."/>
        </authorList>
    </citation>
    <scope>NUCLEOTIDE SEQUENCE [LARGE SCALE GENOMIC DNA]</scope>
    <source>
        <strain evidence="1 2">CWC-04</strain>
    </source>
</reference>
<comment type="caution">
    <text evidence="1">The sequence shown here is derived from an EMBL/GenBank/DDBJ whole genome shotgun (WGS) entry which is preliminary data.</text>
</comment>
<dbReference type="PANTHER" id="PTHR35368">
    <property type="entry name" value="HYDROPEROXIDE REDUCTASE"/>
    <property type="match status" value="1"/>
</dbReference>
<dbReference type="EMBL" id="PGCK01000002">
    <property type="protein sequence ID" value="MCD1294067.1"/>
    <property type="molecule type" value="Genomic_DNA"/>
</dbReference>
<gene>
    <name evidence="1" type="ORF">CUJ83_03535</name>
</gene>
<evidence type="ECO:0000313" key="1">
    <source>
        <dbReference type="EMBL" id="MCD1294067.1"/>
    </source>
</evidence>
<dbReference type="PANTHER" id="PTHR35368:SF1">
    <property type="entry name" value="HYDROPEROXIDE REDUCTASE"/>
    <property type="match status" value="1"/>
</dbReference>
<sequence>MIEEKIVNGINVTKLYSTIDTIKERPGLAKFQFRATNKWVNSMHNRAKVKDFYGAGKEDDTRTEPYVFDADEPQVLLGEDQGANPVEYVLVALSACLTTSLVAHAAVKGIQLDEVESRLEGDLDVRGFLGISNSVRRGYEKIRVTFKIKSNATREQLLELIDVAQKRSPVFDITHNTTPITVTLET</sequence>
<dbReference type="InterPro" id="IPR036102">
    <property type="entry name" value="OsmC/Ohrsf"/>
</dbReference>
<protein>
    <submittedName>
        <fullName evidence="1">Osmotically inducible protein C</fullName>
    </submittedName>
</protein>
<proteinExistence type="predicted"/>
<accession>A0AAP2RBL8</accession>